<dbReference type="EMBL" id="CP023777">
    <property type="protein sequence ID" value="ATL49976.1"/>
    <property type="molecule type" value="Genomic_DNA"/>
</dbReference>
<evidence type="ECO:0000256" key="8">
    <source>
        <dbReference type="ARBA" id="ARBA00034120"/>
    </source>
</evidence>
<comment type="catalytic activity">
    <reaction evidence="9">
        <text>DNA(n) + a 2'-deoxyribonucleoside 5'-triphosphate = DNA(n+1) + diphosphate</text>
        <dbReference type="Rhea" id="RHEA:22508"/>
        <dbReference type="Rhea" id="RHEA-COMP:17339"/>
        <dbReference type="Rhea" id="RHEA-COMP:17340"/>
        <dbReference type="ChEBI" id="CHEBI:33019"/>
        <dbReference type="ChEBI" id="CHEBI:61560"/>
        <dbReference type="ChEBI" id="CHEBI:173112"/>
        <dbReference type="EC" id="2.7.7.49"/>
    </reaction>
</comment>
<evidence type="ECO:0000256" key="4">
    <source>
        <dbReference type="ARBA" id="ARBA00022723"/>
    </source>
</evidence>
<dbReference type="InterPro" id="IPR000477">
    <property type="entry name" value="RT_dom"/>
</dbReference>
<evidence type="ECO:0000256" key="6">
    <source>
        <dbReference type="ARBA" id="ARBA00022918"/>
    </source>
</evidence>
<name>A0A291R176_9BACT</name>
<evidence type="ECO:0000313" key="12">
    <source>
        <dbReference type="Proteomes" id="UP000220133"/>
    </source>
</evidence>
<evidence type="ECO:0000256" key="5">
    <source>
        <dbReference type="ARBA" id="ARBA00022842"/>
    </source>
</evidence>
<keyword evidence="6 11" id="KW-0695">RNA-directed DNA polymerase</keyword>
<dbReference type="EC" id="2.7.7.49" evidence="1"/>
<dbReference type="PANTHER" id="PTHR34047">
    <property type="entry name" value="NUCLEAR INTRON MATURASE 1, MITOCHONDRIAL-RELATED"/>
    <property type="match status" value="1"/>
</dbReference>
<feature type="domain" description="Reverse transcriptase" evidence="10">
    <location>
        <begin position="45"/>
        <end position="271"/>
    </location>
</feature>
<evidence type="ECO:0000256" key="1">
    <source>
        <dbReference type="ARBA" id="ARBA00012493"/>
    </source>
</evidence>
<dbReference type="KEGG" id="cbae:COR50_20720"/>
<dbReference type="InterPro" id="IPR000123">
    <property type="entry name" value="Reverse_transcriptase_msDNA"/>
</dbReference>
<dbReference type="NCBIfam" id="TIGR04416">
    <property type="entry name" value="group_II_RT_mat"/>
    <property type="match status" value="1"/>
</dbReference>
<dbReference type="PANTHER" id="PTHR34047:SF8">
    <property type="entry name" value="PROTEIN YKFC"/>
    <property type="match status" value="1"/>
</dbReference>
<dbReference type="CDD" id="cd01651">
    <property type="entry name" value="RT_G2_intron"/>
    <property type="match status" value="1"/>
</dbReference>
<keyword evidence="12" id="KW-1185">Reference proteome</keyword>
<dbReference type="GO" id="GO:0046872">
    <property type="term" value="F:metal ion binding"/>
    <property type="evidence" value="ECO:0007669"/>
    <property type="project" value="UniProtKB-KW"/>
</dbReference>
<evidence type="ECO:0000256" key="2">
    <source>
        <dbReference type="ARBA" id="ARBA00022679"/>
    </source>
</evidence>
<keyword evidence="5" id="KW-0460">Magnesium</keyword>
<dbReference type="Pfam" id="PF00078">
    <property type="entry name" value="RVT_1"/>
    <property type="match status" value="1"/>
</dbReference>
<dbReference type="GO" id="GO:0051607">
    <property type="term" value="P:defense response to virus"/>
    <property type="evidence" value="ECO:0007669"/>
    <property type="project" value="UniProtKB-KW"/>
</dbReference>
<dbReference type="Proteomes" id="UP000220133">
    <property type="component" value="Chromosome"/>
</dbReference>
<gene>
    <name evidence="11" type="primary">ltrA</name>
    <name evidence="11" type="ORF">COR50_20720</name>
</gene>
<dbReference type="InterPro" id="IPR051083">
    <property type="entry name" value="GrpII_Intron_Splice-Mob/Def"/>
</dbReference>
<dbReference type="GO" id="GO:0003723">
    <property type="term" value="F:RNA binding"/>
    <property type="evidence" value="ECO:0007669"/>
    <property type="project" value="InterPro"/>
</dbReference>
<evidence type="ECO:0000259" key="10">
    <source>
        <dbReference type="PROSITE" id="PS50878"/>
    </source>
</evidence>
<dbReference type="InterPro" id="IPR043502">
    <property type="entry name" value="DNA/RNA_pol_sf"/>
</dbReference>
<accession>A0A291R176</accession>
<dbReference type="OrthoDB" id="9780724at2"/>
<evidence type="ECO:0000256" key="3">
    <source>
        <dbReference type="ARBA" id="ARBA00022695"/>
    </source>
</evidence>
<comment type="similarity">
    <text evidence="8">Belongs to the bacterial reverse transcriptase family.</text>
</comment>
<dbReference type="AlphaFoldDB" id="A0A291R176"/>
<evidence type="ECO:0000256" key="9">
    <source>
        <dbReference type="ARBA" id="ARBA00048173"/>
    </source>
</evidence>
<dbReference type="RefSeq" id="WP_098196342.1">
    <property type="nucleotide sequence ID" value="NZ_CP023777.1"/>
</dbReference>
<dbReference type="PRINTS" id="PR00866">
    <property type="entry name" value="RNADNAPOLMS"/>
</dbReference>
<keyword evidence="2" id="KW-0808">Transferase</keyword>
<keyword evidence="4" id="KW-0479">Metal-binding</keyword>
<reference evidence="11 12" key="1">
    <citation type="submission" date="2017-10" db="EMBL/GenBank/DDBJ databases">
        <title>Paenichitinophaga pekingensis gen. nov., sp. nov., isolated from activated sludge.</title>
        <authorList>
            <person name="Jin D."/>
            <person name="Kong X."/>
            <person name="Deng Y."/>
            <person name="Bai Z."/>
        </authorList>
    </citation>
    <scope>NUCLEOTIDE SEQUENCE [LARGE SCALE GENOMIC DNA]</scope>
    <source>
        <strain evidence="11 12">13</strain>
    </source>
</reference>
<dbReference type="PROSITE" id="PS50878">
    <property type="entry name" value="RT_POL"/>
    <property type="match status" value="1"/>
</dbReference>
<proteinExistence type="inferred from homology"/>
<organism evidence="11 12">
    <name type="scientific">Chitinophaga caeni</name>
    <dbReference type="NCBI Taxonomy" id="2029983"/>
    <lineage>
        <taxon>Bacteria</taxon>
        <taxon>Pseudomonadati</taxon>
        <taxon>Bacteroidota</taxon>
        <taxon>Chitinophagia</taxon>
        <taxon>Chitinophagales</taxon>
        <taxon>Chitinophagaceae</taxon>
        <taxon>Chitinophaga</taxon>
    </lineage>
</organism>
<dbReference type="Pfam" id="PF08388">
    <property type="entry name" value="GIIM"/>
    <property type="match status" value="1"/>
</dbReference>
<dbReference type="InterPro" id="IPR030931">
    <property type="entry name" value="Group_II_RT_mat"/>
</dbReference>
<keyword evidence="7" id="KW-0051">Antiviral defense</keyword>
<evidence type="ECO:0000256" key="7">
    <source>
        <dbReference type="ARBA" id="ARBA00023118"/>
    </source>
</evidence>
<protein>
    <recommendedName>
        <fullName evidence="1">RNA-directed DNA polymerase</fullName>
        <ecNumber evidence="1">2.7.7.49</ecNumber>
    </recommendedName>
</protein>
<sequence length="417" mass="47816">MDQIVDPLNLSKAYQRVRSNGGSAGVDGMEVEALRCWLGTHLTELQDQLLPGTYEPRAVRGVEIPKPHGGKRLLGIPTVKDRLVQQAVHQVLSARYERIFSANSYGFRANKSAHQALKAAGIFIASGKGYVIDLDLEKFFDEVNHHRLMWLLKTRIGDNRVLQLIHRYLKAGMMHGGLTGQRIKGTPQGSPLSPILSNIVLDELDKELERRGHSYVRYADDVKIFVSSERRAKEVKESITGYIMDMLKLKVNGSKSRICRGAKLNFLGHSIFNDGTPGLSRASERRLKDRLRKLTRRNKGVSLDRIIGQLRTKLQGWLNYFRYARMKSKMESVDGWLRRKLKCFRLKQCKRRIGIVRWLRKLGVEETLSWRVALSGKGWWRLSNSPALNMGMDKLWFAQQGYYSLSENYKSLHRKLL</sequence>
<evidence type="ECO:0000313" key="11">
    <source>
        <dbReference type="EMBL" id="ATL49976.1"/>
    </source>
</evidence>
<dbReference type="SUPFAM" id="SSF56672">
    <property type="entry name" value="DNA/RNA polymerases"/>
    <property type="match status" value="1"/>
</dbReference>
<dbReference type="InterPro" id="IPR013597">
    <property type="entry name" value="Mat_intron_G2"/>
</dbReference>
<dbReference type="GO" id="GO:0003964">
    <property type="term" value="F:RNA-directed DNA polymerase activity"/>
    <property type="evidence" value="ECO:0007669"/>
    <property type="project" value="UniProtKB-KW"/>
</dbReference>
<keyword evidence="3" id="KW-0548">Nucleotidyltransferase</keyword>